<accession>A0A2A6FSM3</accession>
<evidence type="ECO:0000313" key="2">
    <source>
        <dbReference type="EMBL" id="PDQ35719.1"/>
    </source>
</evidence>
<proteinExistence type="predicted"/>
<feature type="transmembrane region" description="Helical" evidence="1">
    <location>
        <begin position="128"/>
        <end position="151"/>
    </location>
</feature>
<keyword evidence="1" id="KW-0472">Membrane</keyword>
<dbReference type="Pfam" id="PF10027">
    <property type="entry name" value="DUF2269"/>
    <property type="match status" value="1"/>
</dbReference>
<gene>
    <name evidence="2" type="ORF">B5766_04480</name>
</gene>
<protein>
    <recommendedName>
        <fullName evidence="4">Conjugal transfer protein TrbL</fullName>
    </recommendedName>
</protein>
<name>A0A2A6FSM3_9MICO</name>
<dbReference type="AlphaFoldDB" id="A0A2A6FSM3"/>
<dbReference type="EMBL" id="NAEP01000028">
    <property type="protein sequence ID" value="PDQ35719.1"/>
    <property type="molecule type" value="Genomic_DNA"/>
</dbReference>
<sequence length="153" mass="15617">MNTVFNVLHVVAAVFFVGPMAMLPMAALRSLRAGNAAQVATLATSTSLLSWLSLAVALLGFGALGMARPSGHYSFGSFWIVSSIIAYVVALLLSVFVVVPNLQKASAALAAASSLDAPTATAAKPTGYSLIAGSSGVVAVLLVIVVILMVWKP</sequence>
<organism evidence="2 3">
    <name type="scientific">Candidatus Lumbricidiphila eiseniae</name>
    <dbReference type="NCBI Taxonomy" id="1969409"/>
    <lineage>
        <taxon>Bacteria</taxon>
        <taxon>Bacillati</taxon>
        <taxon>Actinomycetota</taxon>
        <taxon>Actinomycetes</taxon>
        <taxon>Micrococcales</taxon>
        <taxon>Microbacteriaceae</taxon>
        <taxon>Candidatus Lumbricidiphila</taxon>
    </lineage>
</organism>
<keyword evidence="1" id="KW-1133">Transmembrane helix</keyword>
<feature type="transmembrane region" description="Helical" evidence="1">
    <location>
        <begin position="78"/>
        <end position="99"/>
    </location>
</feature>
<evidence type="ECO:0000256" key="1">
    <source>
        <dbReference type="SAM" id="Phobius"/>
    </source>
</evidence>
<reference evidence="3" key="1">
    <citation type="submission" date="2017-03" db="EMBL/GenBank/DDBJ databases">
        <authorList>
            <person name="Lund M.B."/>
        </authorList>
    </citation>
    <scope>NUCLEOTIDE SEQUENCE [LARGE SCALE GENOMIC DNA]</scope>
</reference>
<keyword evidence="1" id="KW-0812">Transmembrane</keyword>
<comment type="caution">
    <text evidence="2">The sequence shown here is derived from an EMBL/GenBank/DDBJ whole genome shotgun (WGS) entry which is preliminary data.</text>
</comment>
<evidence type="ECO:0000313" key="3">
    <source>
        <dbReference type="Proteomes" id="UP000219994"/>
    </source>
</evidence>
<dbReference type="Proteomes" id="UP000219994">
    <property type="component" value="Unassembled WGS sequence"/>
</dbReference>
<evidence type="ECO:0008006" key="4">
    <source>
        <dbReference type="Google" id="ProtNLM"/>
    </source>
</evidence>
<dbReference type="InterPro" id="IPR018729">
    <property type="entry name" value="DUF2269_transmembrane"/>
</dbReference>
<feature type="transmembrane region" description="Helical" evidence="1">
    <location>
        <begin position="46"/>
        <end position="66"/>
    </location>
</feature>